<dbReference type="AlphaFoldDB" id="A0A5C6DUE7"/>
<gene>
    <name evidence="2" type="ORF">Q31b_36580</name>
</gene>
<feature type="transmembrane region" description="Helical" evidence="1">
    <location>
        <begin position="14"/>
        <end position="32"/>
    </location>
</feature>
<feature type="transmembrane region" description="Helical" evidence="1">
    <location>
        <begin position="464"/>
        <end position="488"/>
    </location>
</feature>
<dbReference type="EMBL" id="SJPY01000005">
    <property type="protein sequence ID" value="TWU40310.1"/>
    <property type="molecule type" value="Genomic_DNA"/>
</dbReference>
<accession>A0A5C6DUE7</accession>
<keyword evidence="1" id="KW-1133">Transmembrane helix</keyword>
<dbReference type="OrthoDB" id="234653at2"/>
<feature type="transmembrane region" description="Helical" evidence="1">
    <location>
        <begin position="302"/>
        <end position="321"/>
    </location>
</feature>
<protein>
    <submittedName>
        <fullName evidence="2">ABC-2 family transporter protein</fullName>
    </submittedName>
</protein>
<reference evidence="2 3" key="1">
    <citation type="submission" date="2019-02" db="EMBL/GenBank/DDBJ databases">
        <title>Deep-cultivation of Planctomycetes and their phenomic and genomic characterization uncovers novel biology.</title>
        <authorList>
            <person name="Wiegand S."/>
            <person name="Jogler M."/>
            <person name="Boedeker C."/>
            <person name="Pinto D."/>
            <person name="Vollmers J."/>
            <person name="Rivas-Marin E."/>
            <person name="Kohn T."/>
            <person name="Peeters S.H."/>
            <person name="Heuer A."/>
            <person name="Rast P."/>
            <person name="Oberbeckmann S."/>
            <person name="Bunk B."/>
            <person name="Jeske O."/>
            <person name="Meyerdierks A."/>
            <person name="Storesund J.E."/>
            <person name="Kallscheuer N."/>
            <person name="Luecker S."/>
            <person name="Lage O.M."/>
            <person name="Pohl T."/>
            <person name="Merkel B.J."/>
            <person name="Hornburger P."/>
            <person name="Mueller R.-W."/>
            <person name="Bruemmer F."/>
            <person name="Labrenz M."/>
            <person name="Spormann A.M."/>
            <person name="Op Den Camp H."/>
            <person name="Overmann J."/>
            <person name="Amann R."/>
            <person name="Jetten M.S.M."/>
            <person name="Mascher T."/>
            <person name="Medema M.H."/>
            <person name="Devos D.P."/>
            <person name="Kaster A.-K."/>
            <person name="Ovreas L."/>
            <person name="Rohde M."/>
            <person name="Galperin M.Y."/>
            <person name="Jogler C."/>
        </authorList>
    </citation>
    <scope>NUCLEOTIDE SEQUENCE [LARGE SCALE GENOMIC DNA]</scope>
    <source>
        <strain evidence="2 3">Q31b</strain>
    </source>
</reference>
<feature type="transmembrane region" description="Helical" evidence="1">
    <location>
        <begin position="134"/>
        <end position="153"/>
    </location>
</feature>
<feature type="transmembrane region" description="Helical" evidence="1">
    <location>
        <begin position="205"/>
        <end position="223"/>
    </location>
</feature>
<evidence type="ECO:0000313" key="3">
    <source>
        <dbReference type="Proteomes" id="UP000315471"/>
    </source>
</evidence>
<keyword evidence="1" id="KW-0812">Transmembrane</keyword>
<organism evidence="2 3">
    <name type="scientific">Novipirellula aureliae</name>
    <dbReference type="NCBI Taxonomy" id="2527966"/>
    <lineage>
        <taxon>Bacteria</taxon>
        <taxon>Pseudomonadati</taxon>
        <taxon>Planctomycetota</taxon>
        <taxon>Planctomycetia</taxon>
        <taxon>Pirellulales</taxon>
        <taxon>Pirellulaceae</taxon>
        <taxon>Novipirellula</taxon>
    </lineage>
</organism>
<keyword evidence="1" id="KW-0472">Membrane</keyword>
<feature type="transmembrane region" description="Helical" evidence="1">
    <location>
        <begin position="406"/>
        <end position="428"/>
    </location>
</feature>
<feature type="transmembrane region" description="Helical" evidence="1">
    <location>
        <begin position="379"/>
        <end position="399"/>
    </location>
</feature>
<name>A0A5C6DUE7_9BACT</name>
<comment type="caution">
    <text evidence="2">The sequence shown here is derived from an EMBL/GenBank/DDBJ whole genome shotgun (WGS) entry which is preliminary data.</text>
</comment>
<feature type="transmembrane region" description="Helical" evidence="1">
    <location>
        <begin position="93"/>
        <end position="114"/>
    </location>
</feature>
<feature type="transmembrane region" description="Helical" evidence="1">
    <location>
        <begin position="434"/>
        <end position="452"/>
    </location>
</feature>
<evidence type="ECO:0000313" key="2">
    <source>
        <dbReference type="EMBL" id="TWU40310.1"/>
    </source>
</evidence>
<keyword evidence="3" id="KW-1185">Reference proteome</keyword>
<feature type="transmembrane region" description="Helical" evidence="1">
    <location>
        <begin position="44"/>
        <end position="66"/>
    </location>
</feature>
<feature type="transmembrane region" description="Helical" evidence="1">
    <location>
        <begin position="274"/>
        <end position="296"/>
    </location>
</feature>
<feature type="transmembrane region" description="Helical" evidence="1">
    <location>
        <begin position="165"/>
        <end position="185"/>
    </location>
</feature>
<proteinExistence type="predicted"/>
<feature type="transmembrane region" description="Helical" evidence="1">
    <location>
        <begin position="349"/>
        <end position="367"/>
    </location>
</feature>
<evidence type="ECO:0000256" key="1">
    <source>
        <dbReference type="SAM" id="Phobius"/>
    </source>
</evidence>
<sequence>MINVVHLRKELRQLTPLLIVVAVLGLLCFALIEMRPMSWGMEMMSSGYVLIGIPALFAVGAGPISISQEKETRSLAWLCSLPLAKDRLVKTKFIAAFLGWIGLWVFTLLCSFFFESMGWRLFPSYAPDSNPLKTTWLVYWVLNSFYLLVIGFLTAWKFENSMTSLLAFVPLAVIPAFLRFGIAYLQDPYYNYGNSRYDETLPQCLVSVGVSLSVAILAMNRVARQTLAPESSRLSPNPYHIFEGASDASIQTSQSVLRPSSAMLWQFFHQNKKAYLSLLSASVLVGLLALYSAGWHGSSGNFVFPILVVTLATSWIGVLVFQSDNHRDRIRYFAEHGVSPRTTWLTRQLLPFGFVCLANLFYLFVLARYINANPSEDQLPLWLAFWFLAFIYGYSQWFAQLVRNPVLSVIGSPIVAYMALGYVFFTLFSVSSRILYIVILTVVPFIATWWMMRRWMDRRFGRRFWCFHAALLLFAITLPIGDLTWFVLNSPDMPDDVKVALRKEGSQIGESPNHYDPFRFNRSLDEPNTVVNPTVERRLELAEQQSDTQDKIDRLQQIMSGSGYQGIRLGEYEVQQLIGNLYLSRTRLEMNPLDQSALDDYQSKLQLMWLAARAARRSVNLKSQEAADFVEIAIIAELQRPETKKSLNENDFDQYVNFVADTESRNKSRRRAIVATWCQFDRRAEDDRSLDSIGDYYIENPLETTLKRLFTNRSRVNHLAWVLLQFLELGPELSEDQKVELLRDRLPYFPDSVLKNYFGFLPRIDDPSETVLYSFGSGLPGNQWFAGWEQAGVDLKQLSTRSMSP</sequence>
<dbReference type="Proteomes" id="UP000315471">
    <property type="component" value="Unassembled WGS sequence"/>
</dbReference>